<evidence type="ECO:0000259" key="1">
    <source>
        <dbReference type="Pfam" id="PF12262"/>
    </source>
</evidence>
<dbReference type="NCBIfam" id="TIGR03502">
    <property type="entry name" value="lipase_Pla1_cef"/>
    <property type="match status" value="1"/>
</dbReference>
<name>A0A0C1QH92_9GAMM</name>
<reference evidence="2 3" key="1">
    <citation type="submission" date="2014-12" db="EMBL/GenBank/DDBJ databases">
        <title>Draft Genome Sequence of Pseudoalteromonas luteoviolacea HI1.</title>
        <authorList>
            <person name="Asahina A.Y."/>
            <person name="Hadfield M.G."/>
        </authorList>
    </citation>
    <scope>NUCLEOTIDE SEQUENCE [LARGE SCALE GENOMIC DNA]</scope>
    <source>
        <strain evidence="2 3">HI1</strain>
    </source>
</reference>
<dbReference type="SUPFAM" id="SSF53474">
    <property type="entry name" value="alpha/beta-Hydrolases"/>
    <property type="match status" value="1"/>
</dbReference>
<dbReference type="PROSITE" id="PS51257">
    <property type="entry name" value="PROKAR_LIPOPROTEIN"/>
    <property type="match status" value="1"/>
</dbReference>
<dbReference type="RefSeq" id="WP_039607884.1">
    <property type="nucleotide sequence ID" value="NZ_JWIC01000003.1"/>
</dbReference>
<evidence type="ECO:0000313" key="2">
    <source>
        <dbReference type="EMBL" id="KID58715.1"/>
    </source>
</evidence>
<comment type="caution">
    <text evidence="2">The sequence shown here is derived from an EMBL/GenBank/DDBJ whole genome shotgun (WGS) entry which is preliminary data.</text>
</comment>
<dbReference type="EMBL" id="JWIC01000003">
    <property type="protein sequence ID" value="KID58715.1"/>
    <property type="molecule type" value="Genomic_DNA"/>
</dbReference>
<dbReference type="OrthoDB" id="5477453at2"/>
<proteinExistence type="predicted"/>
<feature type="domain" description="Bacterial virulence factor lipase N-terminal" evidence="1">
    <location>
        <begin position="54"/>
        <end position="281"/>
    </location>
</feature>
<sequence>MKKLLLPLAVSAALAGCGGGETLEDVKQDTKPVTPVASVKFDPSNGVISVPNDILFSGTQDGTLNIPGELDGDSKPLLSRAGYADPSLALGGLDGWSTQMPYQIGLNTPTGVTIDAATVAAPGAVRIFEVVMGDDTQTEACQNFSPAFACRVVSELTFGPTGDFVSQLSEDGQNINVIPVKPFKSNTTYITVLTTNIKDTVDGGRSLTPSSTYTLLRQEAPLVTDSQKSLQAVIRSYEQALVSSESIGADEIVYTAAMTTQATGPVVGTIKQLLASTFGTAKQPVVAVPDQDFMSVADKFTELGLAAALPPELLQAAGGIRYLKGNIQLPQYLSKPKNGEDAALADTYWQALCDNGVAVAAAKGAAEAAGGQLPEPEAGTVDAQCDALSGGQLRDLGLDAQKFVSKYNVIPREQWVANAPVQITFPLSEAPETGFPVVIMQHGITSKKEDMLSLTLALSQAGFATVAIDHPMHGERGIDVDGDGVDEFNATTKSVLHYMNLQSLLVARDNLRQSTADLLALRFGLNAINAFSQVPLNFNTNDVSFVGQSLGSVVAPSFIAHANLPFDNEALKAAEPLFKMGPAALSSGGAGIANFLVESASFGPVVKTAVVQGASDLAVSKKFVSYLEEGAVADCGAFAGSASAFAACAYNTFVANLEAEGDLASIAAINGTVDQFAYASQTVLDTADPLNYAPLVRAVNTPMYMSVVVGGEGENKGDQVIPATTLPRNPLGGSTPLAALMGLETATESKQSTDGTAGRYVVNFSQGHHSSLLTPSFDERTGGTAQGHAQATAEMQKQVATYLASKGLLLPITDESVIAK</sequence>
<dbReference type="Proteomes" id="UP000031327">
    <property type="component" value="Unassembled WGS sequence"/>
</dbReference>
<protein>
    <submittedName>
        <fullName evidence="2">Lipase-like protein</fullName>
    </submittedName>
</protein>
<dbReference type="InterPro" id="IPR020009">
    <property type="entry name" value="VolA/Pla-1/cef"/>
</dbReference>
<evidence type="ECO:0000313" key="3">
    <source>
        <dbReference type="Proteomes" id="UP000031327"/>
    </source>
</evidence>
<accession>A0A0C1QH92</accession>
<gene>
    <name evidence="2" type="ORF">JF50_02275</name>
</gene>
<dbReference type="AlphaFoldDB" id="A0A0C1QH92"/>
<dbReference type="Pfam" id="PF12262">
    <property type="entry name" value="Lipase_bact_N"/>
    <property type="match status" value="1"/>
</dbReference>
<dbReference type="InterPro" id="IPR029058">
    <property type="entry name" value="AB_hydrolase_fold"/>
</dbReference>
<dbReference type="InterPro" id="IPR025920">
    <property type="entry name" value="Lipase_bact_N"/>
</dbReference>
<dbReference type="Gene3D" id="3.40.50.1820">
    <property type="entry name" value="alpha/beta hydrolase"/>
    <property type="match status" value="1"/>
</dbReference>
<organism evidence="2 3">
    <name type="scientific">Pseudoalteromonas luteoviolacea</name>
    <dbReference type="NCBI Taxonomy" id="43657"/>
    <lineage>
        <taxon>Bacteria</taxon>
        <taxon>Pseudomonadati</taxon>
        <taxon>Pseudomonadota</taxon>
        <taxon>Gammaproteobacteria</taxon>
        <taxon>Alteromonadales</taxon>
        <taxon>Pseudoalteromonadaceae</taxon>
        <taxon>Pseudoalteromonas</taxon>
    </lineage>
</organism>